<evidence type="ECO:0000256" key="9">
    <source>
        <dbReference type="ARBA" id="ARBA00023150"/>
    </source>
</evidence>
<dbReference type="Gene3D" id="2.170.190.11">
    <property type="entry name" value="Molybdopterin biosynthesis moea protein, domain 3"/>
    <property type="match status" value="1"/>
</dbReference>
<dbReference type="NCBIfam" id="TIGR00177">
    <property type="entry name" value="molyb_syn"/>
    <property type="match status" value="1"/>
</dbReference>
<evidence type="ECO:0000256" key="11">
    <source>
        <dbReference type="RuleBase" id="RU365090"/>
    </source>
</evidence>
<evidence type="ECO:0000256" key="1">
    <source>
        <dbReference type="ARBA" id="ARBA00001946"/>
    </source>
</evidence>
<evidence type="ECO:0000256" key="6">
    <source>
        <dbReference type="ARBA" id="ARBA00022679"/>
    </source>
</evidence>
<organism evidence="13 14">
    <name type="scientific">Cocleimonas flava</name>
    <dbReference type="NCBI Taxonomy" id="634765"/>
    <lineage>
        <taxon>Bacteria</taxon>
        <taxon>Pseudomonadati</taxon>
        <taxon>Pseudomonadota</taxon>
        <taxon>Gammaproteobacteria</taxon>
        <taxon>Thiotrichales</taxon>
        <taxon>Thiotrichaceae</taxon>
        <taxon>Cocleimonas</taxon>
    </lineage>
</organism>
<evidence type="ECO:0000256" key="7">
    <source>
        <dbReference type="ARBA" id="ARBA00022723"/>
    </source>
</evidence>
<dbReference type="InterPro" id="IPR036688">
    <property type="entry name" value="MoeA_C_domain_IV_sf"/>
</dbReference>
<dbReference type="RefSeq" id="WP_131903995.1">
    <property type="nucleotide sequence ID" value="NZ_BAAAFU010000008.1"/>
</dbReference>
<dbReference type="GO" id="GO:0061599">
    <property type="term" value="F:molybdopterin molybdotransferase activity"/>
    <property type="evidence" value="ECO:0007669"/>
    <property type="project" value="UniProtKB-UniRule"/>
</dbReference>
<feature type="domain" description="MoaB/Mog" evidence="12">
    <location>
        <begin position="193"/>
        <end position="334"/>
    </location>
</feature>
<dbReference type="PANTHER" id="PTHR10192">
    <property type="entry name" value="MOLYBDOPTERIN BIOSYNTHESIS PROTEIN"/>
    <property type="match status" value="1"/>
</dbReference>
<name>A0A4R1F2B9_9GAMM</name>
<evidence type="ECO:0000313" key="13">
    <source>
        <dbReference type="EMBL" id="TCJ88286.1"/>
    </source>
</evidence>
<protein>
    <recommendedName>
        <fullName evidence="11">Molybdopterin molybdenumtransferase</fullName>
        <ecNumber evidence="11">2.10.1.1</ecNumber>
    </recommendedName>
</protein>
<dbReference type="InterPro" id="IPR001453">
    <property type="entry name" value="MoaB/Mog_dom"/>
</dbReference>
<keyword evidence="7 11" id="KW-0479">Metal-binding</keyword>
<keyword evidence="8 11" id="KW-0460">Magnesium</keyword>
<dbReference type="InterPro" id="IPR036425">
    <property type="entry name" value="MoaB/Mog-like_dom_sf"/>
</dbReference>
<evidence type="ECO:0000256" key="10">
    <source>
        <dbReference type="ARBA" id="ARBA00047317"/>
    </source>
</evidence>
<evidence type="ECO:0000313" key="14">
    <source>
        <dbReference type="Proteomes" id="UP000294887"/>
    </source>
</evidence>
<dbReference type="Proteomes" id="UP000294887">
    <property type="component" value="Unassembled WGS sequence"/>
</dbReference>
<gene>
    <name evidence="13" type="ORF">EV695_0126</name>
</gene>
<evidence type="ECO:0000256" key="3">
    <source>
        <dbReference type="ARBA" id="ARBA00005046"/>
    </source>
</evidence>
<comment type="cofactor">
    <cofactor evidence="1 11">
        <name>Mg(2+)</name>
        <dbReference type="ChEBI" id="CHEBI:18420"/>
    </cofactor>
</comment>
<dbReference type="SUPFAM" id="SSF63882">
    <property type="entry name" value="MoeA N-terminal region -like"/>
    <property type="match status" value="1"/>
</dbReference>
<dbReference type="InterPro" id="IPR005111">
    <property type="entry name" value="MoeA_C_domain_IV"/>
</dbReference>
<keyword evidence="9 11" id="KW-0501">Molybdenum cofactor biosynthesis</keyword>
<dbReference type="OrthoDB" id="9804758at2"/>
<dbReference type="Gene3D" id="3.40.980.10">
    <property type="entry name" value="MoaB/Mog-like domain"/>
    <property type="match status" value="1"/>
</dbReference>
<dbReference type="Gene3D" id="3.90.105.10">
    <property type="entry name" value="Molybdopterin biosynthesis moea protein, domain 2"/>
    <property type="match status" value="1"/>
</dbReference>
<dbReference type="FunFam" id="3.40.980.10:FF:000004">
    <property type="entry name" value="Molybdopterin molybdenumtransferase"/>
    <property type="match status" value="1"/>
</dbReference>
<dbReference type="EMBL" id="SMFQ01000002">
    <property type="protein sequence ID" value="TCJ88286.1"/>
    <property type="molecule type" value="Genomic_DNA"/>
</dbReference>
<keyword evidence="14" id="KW-1185">Reference proteome</keyword>
<keyword evidence="5 11" id="KW-0500">Molybdenum</keyword>
<dbReference type="EC" id="2.10.1.1" evidence="11"/>
<dbReference type="GO" id="GO:0046872">
    <property type="term" value="F:metal ion binding"/>
    <property type="evidence" value="ECO:0007669"/>
    <property type="project" value="UniProtKB-UniRule"/>
</dbReference>
<evidence type="ECO:0000256" key="2">
    <source>
        <dbReference type="ARBA" id="ARBA00002901"/>
    </source>
</evidence>
<dbReference type="UniPathway" id="UPA00344"/>
<dbReference type="Gene3D" id="2.40.340.10">
    <property type="entry name" value="MoeA, C-terminal, domain IV"/>
    <property type="match status" value="1"/>
</dbReference>
<evidence type="ECO:0000256" key="4">
    <source>
        <dbReference type="ARBA" id="ARBA00010763"/>
    </source>
</evidence>
<dbReference type="AlphaFoldDB" id="A0A4R1F2B9"/>
<reference evidence="13 14" key="1">
    <citation type="submission" date="2019-03" db="EMBL/GenBank/DDBJ databases">
        <title>Genomic Encyclopedia of Type Strains, Phase IV (KMG-IV): sequencing the most valuable type-strain genomes for metagenomic binning, comparative biology and taxonomic classification.</title>
        <authorList>
            <person name="Goeker M."/>
        </authorList>
    </citation>
    <scope>NUCLEOTIDE SEQUENCE [LARGE SCALE GENOMIC DNA]</scope>
    <source>
        <strain evidence="13 14">DSM 24830</strain>
    </source>
</reference>
<comment type="pathway">
    <text evidence="3 11">Cofactor biosynthesis; molybdopterin biosynthesis.</text>
</comment>
<evidence type="ECO:0000256" key="5">
    <source>
        <dbReference type="ARBA" id="ARBA00022505"/>
    </source>
</evidence>
<dbReference type="SUPFAM" id="SSF53218">
    <property type="entry name" value="Molybdenum cofactor biosynthesis proteins"/>
    <property type="match status" value="1"/>
</dbReference>
<dbReference type="Pfam" id="PF03454">
    <property type="entry name" value="MoeA_C"/>
    <property type="match status" value="1"/>
</dbReference>
<evidence type="ECO:0000256" key="8">
    <source>
        <dbReference type="ARBA" id="ARBA00022842"/>
    </source>
</evidence>
<dbReference type="InterPro" id="IPR038987">
    <property type="entry name" value="MoeA-like"/>
</dbReference>
<comment type="catalytic activity">
    <reaction evidence="10">
        <text>adenylyl-molybdopterin + molybdate = Mo-molybdopterin + AMP + H(+)</text>
        <dbReference type="Rhea" id="RHEA:35047"/>
        <dbReference type="ChEBI" id="CHEBI:15378"/>
        <dbReference type="ChEBI" id="CHEBI:36264"/>
        <dbReference type="ChEBI" id="CHEBI:62727"/>
        <dbReference type="ChEBI" id="CHEBI:71302"/>
        <dbReference type="ChEBI" id="CHEBI:456215"/>
        <dbReference type="EC" id="2.10.1.1"/>
    </reaction>
</comment>
<comment type="caution">
    <text evidence="13">The sequence shown here is derived from an EMBL/GenBank/DDBJ whole genome shotgun (WGS) entry which is preliminary data.</text>
</comment>
<comment type="similarity">
    <text evidence="4 11">Belongs to the MoeA family.</text>
</comment>
<dbReference type="SMART" id="SM00852">
    <property type="entry name" value="MoCF_biosynth"/>
    <property type="match status" value="1"/>
</dbReference>
<dbReference type="InterPro" id="IPR005110">
    <property type="entry name" value="MoeA_linker/N"/>
</dbReference>
<keyword evidence="6 11" id="KW-0808">Transferase</keyword>
<dbReference type="Pfam" id="PF00994">
    <property type="entry name" value="MoCF_biosynth"/>
    <property type="match status" value="1"/>
</dbReference>
<accession>A0A4R1F2B9</accession>
<evidence type="ECO:0000259" key="12">
    <source>
        <dbReference type="SMART" id="SM00852"/>
    </source>
</evidence>
<dbReference type="PANTHER" id="PTHR10192:SF5">
    <property type="entry name" value="GEPHYRIN"/>
    <property type="match status" value="1"/>
</dbReference>
<proteinExistence type="inferred from homology"/>
<dbReference type="Pfam" id="PF03453">
    <property type="entry name" value="MoeA_N"/>
    <property type="match status" value="1"/>
</dbReference>
<dbReference type="CDD" id="cd00887">
    <property type="entry name" value="MoeA"/>
    <property type="match status" value="1"/>
</dbReference>
<dbReference type="SUPFAM" id="SSF63867">
    <property type="entry name" value="MoeA C-terminal domain-like"/>
    <property type="match status" value="1"/>
</dbReference>
<comment type="function">
    <text evidence="2 11">Catalyzes the insertion of molybdate into adenylated molybdopterin with the concomitant release of AMP.</text>
</comment>
<dbReference type="GO" id="GO:0006777">
    <property type="term" value="P:Mo-molybdopterin cofactor biosynthetic process"/>
    <property type="evidence" value="ECO:0007669"/>
    <property type="project" value="UniProtKB-UniRule"/>
</dbReference>
<sequence>MKDRPASCLDAFEVDAISVDEARQIITNEITPISASETVPVREGLKRYLATDIISPINVPPHTNSAMDGYALAGSDLPTTTPVDYKVSGASFAGVPSTESYQSGTVVRIMTGGVMPTGTDTVIPQELVETLDDNTIRLEAEHKAGQNVRHPGEDLAQGKKIFDKGRKLSAADIGILASLGFGEIDVLIRPKVAFFSTGDELRSIGEALKEGEIYDSNRYTLFAMLKNLDAKIIDLGVIPDTEKDIQDAFKKAAEESDIFISTGGVSVGEADYIKPTLKLLGETHFWKLAMKPGRPLTYGTVHHNNVSAKFFGLPGNPVAVMVTFLQFVQPAINYLASGKQQKPIFLKATSEENIKKRPGRTEYIRGVFEQTPDGGFSVKRTGKQGSGILMSMSLANCFIHFDADSSGVNQGDTVEILPFEGVV</sequence>
<dbReference type="GO" id="GO:0005829">
    <property type="term" value="C:cytosol"/>
    <property type="evidence" value="ECO:0007669"/>
    <property type="project" value="TreeGrafter"/>
</dbReference>
<dbReference type="NCBIfam" id="NF045515">
    <property type="entry name" value="Glp_gephyrin"/>
    <property type="match status" value="1"/>
</dbReference>
<dbReference type="InterPro" id="IPR036135">
    <property type="entry name" value="MoeA_linker/N_sf"/>
</dbReference>